<dbReference type="Proteomes" id="UP000320048">
    <property type="component" value="Unassembled WGS sequence"/>
</dbReference>
<dbReference type="InterPro" id="IPR027417">
    <property type="entry name" value="P-loop_NTPase"/>
</dbReference>
<dbReference type="AlphaFoldDB" id="A0A537IY83"/>
<dbReference type="GO" id="GO:0005524">
    <property type="term" value="F:ATP binding"/>
    <property type="evidence" value="ECO:0007669"/>
    <property type="project" value="InterPro"/>
</dbReference>
<feature type="non-terminal residue" evidence="1">
    <location>
        <position position="61"/>
    </location>
</feature>
<name>A0A537IY83_9BACT</name>
<dbReference type="PANTHER" id="PTHR24029">
    <property type="entry name" value="UVRABC SYSTEM PROTEIN B"/>
    <property type="match status" value="1"/>
</dbReference>
<gene>
    <name evidence="1" type="ORF">E6H04_15135</name>
</gene>
<dbReference type="SUPFAM" id="SSF52540">
    <property type="entry name" value="P-loop containing nucleoside triphosphate hydrolases"/>
    <property type="match status" value="1"/>
</dbReference>
<organism evidence="1 2">
    <name type="scientific">Candidatus Segetimicrobium genomatis</name>
    <dbReference type="NCBI Taxonomy" id="2569760"/>
    <lineage>
        <taxon>Bacteria</taxon>
        <taxon>Bacillati</taxon>
        <taxon>Candidatus Sysuimicrobiota</taxon>
        <taxon>Candidatus Sysuimicrobiia</taxon>
        <taxon>Candidatus Sysuimicrobiales</taxon>
        <taxon>Candidatus Segetimicrobiaceae</taxon>
        <taxon>Candidatus Segetimicrobium</taxon>
    </lineage>
</organism>
<reference evidence="1 2" key="1">
    <citation type="journal article" date="2019" name="Nat. Microbiol.">
        <title>Mediterranean grassland soil C-N compound turnover is dependent on rainfall and depth, and is mediated by genomically divergent microorganisms.</title>
        <authorList>
            <person name="Diamond S."/>
            <person name="Andeer P.F."/>
            <person name="Li Z."/>
            <person name="Crits-Christoph A."/>
            <person name="Burstein D."/>
            <person name="Anantharaman K."/>
            <person name="Lane K.R."/>
            <person name="Thomas B.C."/>
            <person name="Pan C."/>
            <person name="Northen T.R."/>
            <person name="Banfield J.F."/>
        </authorList>
    </citation>
    <scope>NUCLEOTIDE SEQUENCE [LARGE SCALE GENOMIC DNA]</scope>
    <source>
        <strain evidence="1">NP_7</strain>
    </source>
</reference>
<dbReference type="GO" id="GO:0006289">
    <property type="term" value="P:nucleotide-excision repair"/>
    <property type="evidence" value="ECO:0007669"/>
    <property type="project" value="InterPro"/>
</dbReference>
<dbReference type="GO" id="GO:0009380">
    <property type="term" value="C:excinuclease repair complex"/>
    <property type="evidence" value="ECO:0007669"/>
    <property type="project" value="InterPro"/>
</dbReference>
<dbReference type="GO" id="GO:0003677">
    <property type="term" value="F:DNA binding"/>
    <property type="evidence" value="ECO:0007669"/>
    <property type="project" value="InterPro"/>
</dbReference>
<dbReference type="EMBL" id="VBAO01000520">
    <property type="protein sequence ID" value="TMI76235.1"/>
    <property type="molecule type" value="Genomic_DNA"/>
</dbReference>
<evidence type="ECO:0008006" key="3">
    <source>
        <dbReference type="Google" id="ProtNLM"/>
    </source>
</evidence>
<dbReference type="Gene3D" id="3.40.50.300">
    <property type="entry name" value="P-loop containing nucleotide triphosphate hydrolases"/>
    <property type="match status" value="1"/>
</dbReference>
<dbReference type="PANTHER" id="PTHR24029:SF0">
    <property type="entry name" value="UVRABC SYSTEM PROTEIN B"/>
    <property type="match status" value="1"/>
</dbReference>
<evidence type="ECO:0000313" key="1">
    <source>
        <dbReference type="EMBL" id="TMI76235.1"/>
    </source>
</evidence>
<protein>
    <recommendedName>
        <fullName evidence="3">Excinuclease ABC subunit B</fullName>
    </recommendedName>
</protein>
<comment type="caution">
    <text evidence="1">The sequence shown here is derived from an EMBL/GenBank/DDBJ whole genome shotgun (WGS) entry which is preliminary data.</text>
</comment>
<dbReference type="InterPro" id="IPR004807">
    <property type="entry name" value="UvrB"/>
</dbReference>
<accession>A0A537IY83</accession>
<evidence type="ECO:0000313" key="2">
    <source>
        <dbReference type="Proteomes" id="UP000320048"/>
    </source>
</evidence>
<proteinExistence type="predicted"/>
<sequence>MPAFKMVTDQPPAGDQAKATAQLTEGIRRGDHYQTLLGVTGSGKTFSVAKVVEQIGRPTLV</sequence>
<dbReference type="GO" id="GO:0016887">
    <property type="term" value="F:ATP hydrolysis activity"/>
    <property type="evidence" value="ECO:0007669"/>
    <property type="project" value="InterPro"/>
</dbReference>